<accession>A0A7K3LNM6</accession>
<dbReference type="AlphaFoldDB" id="A0A7K3LNM6"/>
<evidence type="ECO:0000256" key="1">
    <source>
        <dbReference type="SAM" id="MobiDB-lite"/>
    </source>
</evidence>
<feature type="compositionally biased region" description="Acidic residues" evidence="1">
    <location>
        <begin position="1"/>
        <end position="13"/>
    </location>
</feature>
<feature type="transmembrane region" description="Helical" evidence="2">
    <location>
        <begin position="86"/>
        <end position="104"/>
    </location>
</feature>
<organism evidence="3 4">
    <name type="scientific">Gordonia desulfuricans</name>
    <dbReference type="NCBI Taxonomy" id="89051"/>
    <lineage>
        <taxon>Bacteria</taxon>
        <taxon>Bacillati</taxon>
        <taxon>Actinomycetota</taxon>
        <taxon>Actinomycetes</taxon>
        <taxon>Mycobacteriales</taxon>
        <taxon>Gordoniaceae</taxon>
        <taxon>Gordonia</taxon>
    </lineage>
</organism>
<dbReference type="Proteomes" id="UP000466307">
    <property type="component" value="Unassembled WGS sequence"/>
</dbReference>
<keyword evidence="2" id="KW-0812">Transmembrane</keyword>
<evidence type="ECO:0000313" key="3">
    <source>
        <dbReference type="EMBL" id="NDK89846.1"/>
    </source>
</evidence>
<proteinExistence type="predicted"/>
<comment type="caution">
    <text evidence="3">The sequence shown here is derived from an EMBL/GenBank/DDBJ whole genome shotgun (WGS) entry which is preliminary data.</text>
</comment>
<gene>
    <name evidence="3" type="ORF">GYA93_09680</name>
</gene>
<keyword evidence="2" id="KW-1133">Transmembrane helix</keyword>
<feature type="transmembrane region" description="Helical" evidence="2">
    <location>
        <begin position="56"/>
        <end position="74"/>
    </location>
</feature>
<dbReference type="EMBL" id="JAADZU010000025">
    <property type="protein sequence ID" value="NDK89846.1"/>
    <property type="molecule type" value="Genomic_DNA"/>
</dbReference>
<feature type="compositionally biased region" description="Acidic residues" evidence="1">
    <location>
        <begin position="21"/>
        <end position="32"/>
    </location>
</feature>
<evidence type="ECO:0000256" key="2">
    <source>
        <dbReference type="SAM" id="Phobius"/>
    </source>
</evidence>
<reference evidence="3 4" key="1">
    <citation type="submission" date="2020-01" db="EMBL/GenBank/DDBJ databases">
        <title>Investigation of new actinobacteria for the biodesulphurisation of diesel fuel.</title>
        <authorList>
            <person name="Athi Narayanan S.M."/>
        </authorList>
    </citation>
    <scope>NUCLEOTIDE SEQUENCE [LARGE SCALE GENOMIC DNA]</scope>
    <source>
        <strain evidence="3 4">213E</strain>
    </source>
</reference>
<evidence type="ECO:0000313" key="4">
    <source>
        <dbReference type="Proteomes" id="UP000466307"/>
    </source>
</evidence>
<keyword evidence="2" id="KW-0472">Membrane</keyword>
<keyword evidence="4" id="KW-1185">Reference proteome</keyword>
<feature type="region of interest" description="Disordered" evidence="1">
    <location>
        <begin position="1"/>
        <end position="39"/>
    </location>
</feature>
<name>A0A7K3LNM6_9ACTN</name>
<sequence length="206" mass="21958">MTDTDITDADPADVEGRVDADAGDADDDDDEVVPAPPRIPETAVEPGEVLFAESGGSWWVVAIGPILIGAVLAMEISGPGQVHWPVITIFGLIVIGFSVVQVFAARRHVSVELTETTLRQGTRTVALADIERIYPENNGAAPQKWESAPALGELHGVPRRRKGVGVELSTGAIAQAWARDVTRFRTELSEAHLAVRLGLPPRGSTE</sequence>
<protein>
    <submittedName>
        <fullName evidence="3">EbsA family protein</fullName>
    </submittedName>
</protein>